<evidence type="ECO:0000256" key="4">
    <source>
        <dbReference type="ARBA" id="ARBA00022741"/>
    </source>
</evidence>
<evidence type="ECO:0000313" key="9">
    <source>
        <dbReference type="EMBL" id="SFT10850.1"/>
    </source>
</evidence>
<keyword evidence="2" id="KW-0723">Serine/threonine-protein kinase</keyword>
<evidence type="ECO:0000256" key="6">
    <source>
        <dbReference type="ARBA" id="ARBA00022840"/>
    </source>
</evidence>
<sequence length="421" mass="45833">MTPRRLAGRYELTEPLGKGGMGEVWAGQDTALGGRRVAVKLLHTDRLASLSGTTDPEELRRRFLREARATARIDHPGLVGVHDAGSEGGELYLVMQLIDGCDLADHLAEHDPYPWQWAVATLAQLCSALAAVHAVEIVHRDLKPGNVMIRMDGRVTVLDLGIAAVRGEQEETRLTRTGALLGTPVYMAPEQAVGGPPVGPAADLYAFGAIGYELLTGTPPFRAPNAAGLLYKKLHEEPPPLQHLRPDIPPALAALVHRLLAKDPFGRPADTHEVFAALAPLLPGPGPTGAPPAVPMDPTRPFAHPMAPWPATRPRAREQDLSAVVEEVRRLLAQHRYAEAAELLSHTLPRAAARYGRHSPVVRTLRKQYAATLMDTGQYARALPEIQWLLQDFGTERGPYDPTVVQLRADEAECLRRLGHH</sequence>
<gene>
    <name evidence="9" type="ORF">SAMN05444716_107285</name>
</gene>
<dbReference type="PROSITE" id="PS00108">
    <property type="entry name" value="PROTEIN_KINASE_ST"/>
    <property type="match status" value="1"/>
</dbReference>
<dbReference type="Gene3D" id="1.25.40.10">
    <property type="entry name" value="Tetratricopeptide repeat domain"/>
    <property type="match status" value="1"/>
</dbReference>
<dbReference type="Gene3D" id="1.10.510.10">
    <property type="entry name" value="Transferase(Phosphotransferase) domain 1"/>
    <property type="match status" value="1"/>
</dbReference>
<dbReference type="STRING" id="1176198.SAMN05444716_107285"/>
<dbReference type="Gene3D" id="3.30.200.20">
    <property type="entry name" value="Phosphorylase Kinase, domain 1"/>
    <property type="match status" value="1"/>
</dbReference>
<reference evidence="10" key="1">
    <citation type="submission" date="2016-10" db="EMBL/GenBank/DDBJ databases">
        <authorList>
            <person name="Varghese N."/>
            <person name="Submissions S."/>
        </authorList>
    </citation>
    <scope>NUCLEOTIDE SEQUENCE [LARGE SCALE GENOMIC DNA]</scope>
    <source>
        <strain evidence="10">CGMCC 4.7047</strain>
    </source>
</reference>
<dbReference type="Pfam" id="PF00069">
    <property type="entry name" value="Pkinase"/>
    <property type="match status" value="1"/>
</dbReference>
<dbReference type="EC" id="2.7.11.1" evidence="1"/>
<dbReference type="InterPro" id="IPR011990">
    <property type="entry name" value="TPR-like_helical_dom_sf"/>
</dbReference>
<dbReference type="SUPFAM" id="SSF56112">
    <property type="entry name" value="Protein kinase-like (PK-like)"/>
    <property type="match status" value="1"/>
</dbReference>
<evidence type="ECO:0000256" key="5">
    <source>
        <dbReference type="ARBA" id="ARBA00022777"/>
    </source>
</evidence>
<dbReference type="GO" id="GO:0004674">
    <property type="term" value="F:protein serine/threonine kinase activity"/>
    <property type="evidence" value="ECO:0007669"/>
    <property type="project" value="UniProtKB-KW"/>
</dbReference>
<dbReference type="PROSITE" id="PS50011">
    <property type="entry name" value="PROTEIN_KINASE_DOM"/>
    <property type="match status" value="1"/>
</dbReference>
<keyword evidence="4 7" id="KW-0547">Nucleotide-binding</keyword>
<dbReference type="EMBL" id="FPAB01000007">
    <property type="protein sequence ID" value="SFT10850.1"/>
    <property type="molecule type" value="Genomic_DNA"/>
</dbReference>
<evidence type="ECO:0000256" key="3">
    <source>
        <dbReference type="ARBA" id="ARBA00022679"/>
    </source>
</evidence>
<keyword evidence="6 7" id="KW-0067">ATP-binding</keyword>
<dbReference type="PROSITE" id="PS00107">
    <property type="entry name" value="PROTEIN_KINASE_ATP"/>
    <property type="match status" value="1"/>
</dbReference>
<keyword evidence="10" id="KW-1185">Reference proteome</keyword>
<evidence type="ECO:0000256" key="1">
    <source>
        <dbReference type="ARBA" id="ARBA00012513"/>
    </source>
</evidence>
<evidence type="ECO:0000256" key="7">
    <source>
        <dbReference type="PROSITE-ProRule" id="PRU10141"/>
    </source>
</evidence>
<protein>
    <recommendedName>
        <fullName evidence="1">non-specific serine/threonine protein kinase</fullName>
        <ecNumber evidence="1">2.7.11.1</ecNumber>
    </recommendedName>
</protein>
<dbReference type="InterPro" id="IPR017441">
    <property type="entry name" value="Protein_kinase_ATP_BS"/>
</dbReference>
<dbReference type="PANTHER" id="PTHR43289">
    <property type="entry name" value="MITOGEN-ACTIVATED PROTEIN KINASE KINASE KINASE 20-RELATED"/>
    <property type="match status" value="1"/>
</dbReference>
<dbReference type="InterPro" id="IPR000719">
    <property type="entry name" value="Prot_kinase_dom"/>
</dbReference>
<dbReference type="SMART" id="SM00220">
    <property type="entry name" value="S_TKc"/>
    <property type="match status" value="1"/>
</dbReference>
<dbReference type="InterPro" id="IPR011009">
    <property type="entry name" value="Kinase-like_dom_sf"/>
</dbReference>
<dbReference type="GO" id="GO:0005524">
    <property type="term" value="F:ATP binding"/>
    <property type="evidence" value="ECO:0007669"/>
    <property type="project" value="UniProtKB-UniRule"/>
</dbReference>
<keyword evidence="3" id="KW-0808">Transferase</keyword>
<keyword evidence="5 9" id="KW-0418">Kinase</keyword>
<accession>A0A1I6VB72</accession>
<feature type="binding site" evidence="7">
    <location>
        <position position="40"/>
    </location>
    <ligand>
        <name>ATP</name>
        <dbReference type="ChEBI" id="CHEBI:30616"/>
    </ligand>
</feature>
<evidence type="ECO:0000313" key="10">
    <source>
        <dbReference type="Proteomes" id="UP000198873"/>
    </source>
</evidence>
<dbReference type="InterPro" id="IPR008271">
    <property type="entry name" value="Ser/Thr_kinase_AS"/>
</dbReference>
<organism evidence="9 10">
    <name type="scientific">Streptomyces harbinensis</name>
    <dbReference type="NCBI Taxonomy" id="1176198"/>
    <lineage>
        <taxon>Bacteria</taxon>
        <taxon>Bacillati</taxon>
        <taxon>Actinomycetota</taxon>
        <taxon>Actinomycetes</taxon>
        <taxon>Kitasatosporales</taxon>
        <taxon>Streptomycetaceae</taxon>
        <taxon>Streptomyces</taxon>
    </lineage>
</organism>
<feature type="domain" description="Protein kinase" evidence="8">
    <location>
        <begin position="10"/>
        <end position="282"/>
    </location>
</feature>
<proteinExistence type="predicted"/>
<dbReference type="Proteomes" id="UP000198873">
    <property type="component" value="Unassembled WGS sequence"/>
</dbReference>
<dbReference type="CDD" id="cd14014">
    <property type="entry name" value="STKc_PknB_like"/>
    <property type="match status" value="1"/>
</dbReference>
<dbReference type="RefSeq" id="WP_093843951.1">
    <property type="nucleotide sequence ID" value="NZ_FPAB01000007.1"/>
</dbReference>
<dbReference type="AlphaFoldDB" id="A0A1I6VB72"/>
<dbReference type="PANTHER" id="PTHR43289:SF6">
    <property type="entry name" value="SERINE_THREONINE-PROTEIN KINASE NEKL-3"/>
    <property type="match status" value="1"/>
</dbReference>
<evidence type="ECO:0000256" key="2">
    <source>
        <dbReference type="ARBA" id="ARBA00022527"/>
    </source>
</evidence>
<name>A0A1I6VB72_9ACTN</name>
<evidence type="ECO:0000259" key="8">
    <source>
        <dbReference type="PROSITE" id="PS50011"/>
    </source>
</evidence>